<evidence type="ECO:0000256" key="5">
    <source>
        <dbReference type="ARBA" id="ARBA00022723"/>
    </source>
</evidence>
<dbReference type="SUPFAM" id="SSF55486">
    <property type="entry name" value="Metalloproteases ('zincins'), catalytic domain"/>
    <property type="match status" value="1"/>
</dbReference>
<keyword evidence="8" id="KW-0482">Metalloprotease</keyword>
<sequence>MLILTPSVRTAPSSADYIADSKLDATLIEEVMRQAKAAEMANFMDESVDPCFNFYDFACGNWPRINPAIGPGQYTTGLFERLTDGFDRKVKHTLNSENSDLDTAEDVQVKNFYKSCTQVRQVDASYQQKMRDIIAEFGAMPALEGESWHMSNFDWLETVARIAYRYGLVIIMGVEVTKDFANNEVNVVYIGEQEFVLESRNMYLDNHTASYRMAYTISVAKKLVTFLGMDMKMALPTATELMDFEVQLAKGLINEGDGLSISDISQLKTVAQMQREYAPHLNVERLVNISLGEQVTDSVYDFNSNYQRNVINVMKRTSPAAINKLDAMTLQVNSHADEDLTEDFAGLQLHVDDFIENLRQTRILGARQERELLHQPVKPLEAGDLLSYTPANILVENTIRVPVSLLQPYYLWAGSYPNAIKFGTLASLIGHELIHGFDDSGRKFDARGNVNDWWDAQSESNFVDRQRCFTNQYSKYTYHGIRLPKTTAQSENIADNGGMRLAYAAYSDLQDAQERTVEGRKQLLREKLPTLNYTKMQLFFISYAQIWCNDAHPRVRHLQVSTDLHMPGEFRVIGPLSNFGEFAKEFQCAVGTRMNPPRKCMIY</sequence>
<dbReference type="OrthoDB" id="6475849at2759"/>
<dbReference type="PROSITE" id="PS51885">
    <property type="entry name" value="NEPRILYSIN"/>
    <property type="match status" value="1"/>
</dbReference>
<reference evidence="11 12" key="1">
    <citation type="journal article" date="2007" name="Nature">
        <title>Evolution of genes and genomes on the Drosophila phylogeny.</title>
        <authorList>
            <consortium name="Drosophila 12 Genomes Consortium"/>
            <person name="Clark A.G."/>
            <person name="Eisen M.B."/>
            <person name="Smith D.R."/>
            <person name="Bergman C.M."/>
            <person name="Oliver B."/>
            <person name="Markow T.A."/>
            <person name="Kaufman T.C."/>
            <person name="Kellis M."/>
            <person name="Gelbart W."/>
            <person name="Iyer V.N."/>
            <person name="Pollard D.A."/>
            <person name="Sackton T.B."/>
            <person name="Larracuente A.M."/>
            <person name="Singh N.D."/>
            <person name="Abad J.P."/>
            <person name="Abt D.N."/>
            <person name="Adryan B."/>
            <person name="Aguade M."/>
            <person name="Akashi H."/>
            <person name="Anderson W.W."/>
            <person name="Aquadro C.F."/>
            <person name="Ardell D.H."/>
            <person name="Arguello R."/>
            <person name="Artieri C.G."/>
            <person name="Barbash D.A."/>
            <person name="Barker D."/>
            <person name="Barsanti P."/>
            <person name="Batterham P."/>
            <person name="Batzoglou S."/>
            <person name="Begun D."/>
            <person name="Bhutkar A."/>
            <person name="Blanco E."/>
            <person name="Bosak S.A."/>
            <person name="Bradley R.K."/>
            <person name="Brand A.D."/>
            <person name="Brent M.R."/>
            <person name="Brooks A.N."/>
            <person name="Brown R.H."/>
            <person name="Butlin R.K."/>
            <person name="Caggese C."/>
            <person name="Calvi B.R."/>
            <person name="Bernardo de Carvalho A."/>
            <person name="Caspi A."/>
            <person name="Castrezana S."/>
            <person name="Celniker S.E."/>
            <person name="Chang J.L."/>
            <person name="Chapple C."/>
            <person name="Chatterji S."/>
            <person name="Chinwalla A."/>
            <person name="Civetta A."/>
            <person name="Clifton S.W."/>
            <person name="Comeron J.M."/>
            <person name="Costello J.C."/>
            <person name="Coyne J.A."/>
            <person name="Daub J."/>
            <person name="David R.G."/>
            <person name="Delcher A.L."/>
            <person name="Delehaunty K."/>
            <person name="Do C.B."/>
            <person name="Ebling H."/>
            <person name="Edwards K."/>
            <person name="Eickbush T."/>
            <person name="Evans J.D."/>
            <person name="Filipski A."/>
            <person name="Findeiss S."/>
            <person name="Freyhult E."/>
            <person name="Fulton L."/>
            <person name="Fulton R."/>
            <person name="Garcia A.C."/>
            <person name="Gardiner A."/>
            <person name="Garfield D.A."/>
            <person name="Garvin B.E."/>
            <person name="Gibson G."/>
            <person name="Gilbert D."/>
            <person name="Gnerre S."/>
            <person name="Godfrey J."/>
            <person name="Good R."/>
            <person name="Gotea V."/>
            <person name="Gravely B."/>
            <person name="Greenberg A.J."/>
            <person name="Griffiths-Jones S."/>
            <person name="Gross S."/>
            <person name="Guigo R."/>
            <person name="Gustafson E.A."/>
            <person name="Haerty W."/>
            <person name="Hahn M.W."/>
            <person name="Halligan D.L."/>
            <person name="Halpern A.L."/>
            <person name="Halter G.M."/>
            <person name="Han M.V."/>
            <person name="Heger A."/>
            <person name="Hillier L."/>
            <person name="Hinrichs A.S."/>
            <person name="Holmes I."/>
            <person name="Hoskins R.A."/>
            <person name="Hubisz M.J."/>
            <person name="Hultmark D."/>
            <person name="Huntley M.A."/>
            <person name="Jaffe D.B."/>
            <person name="Jagadeeshan S."/>
            <person name="Jeck W.R."/>
            <person name="Johnson J."/>
            <person name="Jones C.D."/>
            <person name="Jordan W.C."/>
            <person name="Karpen G.H."/>
            <person name="Kataoka E."/>
            <person name="Keightley P.D."/>
            <person name="Kheradpour P."/>
            <person name="Kirkness E.F."/>
            <person name="Koerich L.B."/>
            <person name="Kristiansen K."/>
            <person name="Kudrna D."/>
            <person name="Kulathinal R.J."/>
            <person name="Kumar S."/>
            <person name="Kwok R."/>
            <person name="Lander E."/>
            <person name="Langley C.H."/>
            <person name="Lapoint R."/>
            <person name="Lazzaro B.P."/>
            <person name="Lee S.J."/>
            <person name="Levesque L."/>
            <person name="Li R."/>
            <person name="Lin C.F."/>
            <person name="Lin M.F."/>
            <person name="Lindblad-Toh K."/>
            <person name="Llopart A."/>
            <person name="Long M."/>
            <person name="Low L."/>
            <person name="Lozovsky E."/>
            <person name="Lu J."/>
            <person name="Luo M."/>
            <person name="Machado C.A."/>
            <person name="Makalowski W."/>
            <person name="Marzo M."/>
            <person name="Matsuda M."/>
            <person name="Matzkin L."/>
            <person name="McAllister B."/>
            <person name="McBride C.S."/>
            <person name="McKernan B."/>
            <person name="McKernan K."/>
            <person name="Mendez-Lago M."/>
            <person name="Minx P."/>
            <person name="Mollenhauer M.U."/>
            <person name="Montooth K."/>
            <person name="Mount S.M."/>
            <person name="Mu X."/>
            <person name="Myers E."/>
            <person name="Negre B."/>
            <person name="Newfeld S."/>
            <person name="Nielsen R."/>
            <person name="Noor M.A."/>
            <person name="O'Grady P."/>
            <person name="Pachter L."/>
            <person name="Papaceit M."/>
            <person name="Parisi M.J."/>
            <person name="Parisi M."/>
            <person name="Parts L."/>
            <person name="Pedersen J.S."/>
            <person name="Pesole G."/>
            <person name="Phillippy A.M."/>
            <person name="Ponting C.P."/>
            <person name="Pop M."/>
            <person name="Porcelli D."/>
            <person name="Powell J.R."/>
            <person name="Prohaska S."/>
            <person name="Pruitt K."/>
            <person name="Puig M."/>
            <person name="Quesneville H."/>
            <person name="Ram K.R."/>
            <person name="Rand D."/>
            <person name="Rasmussen M.D."/>
            <person name="Reed L.K."/>
            <person name="Reenan R."/>
            <person name="Reily A."/>
            <person name="Remington K.A."/>
            <person name="Rieger T.T."/>
            <person name="Ritchie M.G."/>
            <person name="Robin C."/>
            <person name="Rogers Y.H."/>
            <person name="Rohde C."/>
            <person name="Rozas J."/>
            <person name="Rubenfield M.J."/>
            <person name="Ruiz A."/>
            <person name="Russo S."/>
            <person name="Salzberg S.L."/>
            <person name="Sanchez-Gracia A."/>
            <person name="Saranga D.J."/>
            <person name="Sato H."/>
            <person name="Schaeffer S.W."/>
            <person name="Schatz M.C."/>
            <person name="Schlenke T."/>
            <person name="Schwartz R."/>
            <person name="Segarra C."/>
            <person name="Singh R.S."/>
            <person name="Sirot L."/>
            <person name="Sirota M."/>
            <person name="Sisneros N.B."/>
            <person name="Smith C.D."/>
            <person name="Smith T.F."/>
            <person name="Spieth J."/>
            <person name="Stage D.E."/>
            <person name="Stark A."/>
            <person name="Stephan W."/>
            <person name="Strausberg R.L."/>
            <person name="Strempel S."/>
            <person name="Sturgill D."/>
            <person name="Sutton G."/>
            <person name="Sutton G.G."/>
            <person name="Tao W."/>
            <person name="Teichmann S."/>
            <person name="Tobari Y.N."/>
            <person name="Tomimura Y."/>
            <person name="Tsolas J.M."/>
            <person name="Valente V.L."/>
            <person name="Venter E."/>
            <person name="Venter J.C."/>
            <person name="Vicario S."/>
            <person name="Vieira F.G."/>
            <person name="Vilella A.J."/>
            <person name="Villasante A."/>
            <person name="Walenz B."/>
            <person name="Wang J."/>
            <person name="Wasserman M."/>
            <person name="Watts T."/>
            <person name="Wilson D."/>
            <person name="Wilson R.K."/>
            <person name="Wing R.A."/>
            <person name="Wolfner M.F."/>
            <person name="Wong A."/>
            <person name="Wong G.K."/>
            <person name="Wu C.I."/>
            <person name="Wu G."/>
            <person name="Yamamoto D."/>
            <person name="Yang H.P."/>
            <person name="Yang S.P."/>
            <person name="Yorke J.A."/>
            <person name="Yoshida K."/>
            <person name="Zdobnov E."/>
            <person name="Zhang P."/>
            <person name="Zhang Y."/>
            <person name="Zimin A.V."/>
            <person name="Baldwin J."/>
            <person name="Abdouelleil A."/>
            <person name="Abdulkadir J."/>
            <person name="Abebe A."/>
            <person name="Abera B."/>
            <person name="Abreu J."/>
            <person name="Acer S.C."/>
            <person name="Aftuck L."/>
            <person name="Alexander A."/>
            <person name="An P."/>
            <person name="Anderson E."/>
            <person name="Anderson S."/>
            <person name="Arachi H."/>
            <person name="Azer M."/>
            <person name="Bachantsang P."/>
            <person name="Barry A."/>
            <person name="Bayul T."/>
            <person name="Berlin A."/>
            <person name="Bessette D."/>
            <person name="Bloom T."/>
            <person name="Blye J."/>
            <person name="Boguslavskiy L."/>
            <person name="Bonnet C."/>
            <person name="Boukhgalter B."/>
            <person name="Bourzgui I."/>
            <person name="Brown A."/>
            <person name="Cahill P."/>
            <person name="Channer S."/>
            <person name="Cheshatsang Y."/>
            <person name="Chuda L."/>
            <person name="Citroen M."/>
            <person name="Collymore A."/>
            <person name="Cooke P."/>
            <person name="Costello M."/>
            <person name="D'Aco K."/>
            <person name="Daza R."/>
            <person name="De Haan G."/>
            <person name="DeGray S."/>
            <person name="DeMaso C."/>
            <person name="Dhargay N."/>
            <person name="Dooley K."/>
            <person name="Dooley E."/>
            <person name="Doricent M."/>
            <person name="Dorje P."/>
            <person name="Dorjee K."/>
            <person name="Dupes A."/>
            <person name="Elong R."/>
            <person name="Falk J."/>
            <person name="Farina A."/>
            <person name="Faro S."/>
            <person name="Ferguson D."/>
            <person name="Fisher S."/>
            <person name="Foley C.D."/>
            <person name="Franke A."/>
            <person name="Friedrich D."/>
            <person name="Gadbois L."/>
            <person name="Gearin G."/>
            <person name="Gearin C.R."/>
            <person name="Giannoukos G."/>
            <person name="Goode T."/>
            <person name="Graham J."/>
            <person name="Grandbois E."/>
            <person name="Grewal S."/>
            <person name="Gyaltsen K."/>
            <person name="Hafez N."/>
            <person name="Hagos B."/>
            <person name="Hall J."/>
            <person name="Henson C."/>
            <person name="Hollinger A."/>
            <person name="Honan T."/>
            <person name="Huard M.D."/>
            <person name="Hughes L."/>
            <person name="Hurhula B."/>
            <person name="Husby M.E."/>
            <person name="Kamat A."/>
            <person name="Kanga B."/>
            <person name="Kashin S."/>
            <person name="Khazanovich D."/>
            <person name="Kisner P."/>
            <person name="Lance K."/>
            <person name="Lara M."/>
            <person name="Lee W."/>
            <person name="Lennon N."/>
            <person name="Letendre F."/>
            <person name="LeVine R."/>
            <person name="Lipovsky A."/>
            <person name="Liu X."/>
            <person name="Liu J."/>
            <person name="Liu S."/>
            <person name="Lokyitsang T."/>
            <person name="Lokyitsang Y."/>
            <person name="Lubonja R."/>
            <person name="Lui A."/>
            <person name="MacDonald P."/>
            <person name="Magnisalis V."/>
            <person name="Maru K."/>
            <person name="Matthews C."/>
            <person name="McCusker W."/>
            <person name="McDonough S."/>
            <person name="Mehta T."/>
            <person name="Meldrim J."/>
            <person name="Meneus L."/>
            <person name="Mihai O."/>
            <person name="Mihalev A."/>
            <person name="Mihova T."/>
            <person name="Mittelman R."/>
            <person name="Mlenga V."/>
            <person name="Montmayeur A."/>
            <person name="Mulrain L."/>
            <person name="Navidi A."/>
            <person name="Naylor J."/>
            <person name="Negash T."/>
            <person name="Nguyen T."/>
            <person name="Nguyen N."/>
            <person name="Nicol R."/>
            <person name="Norbu C."/>
            <person name="Norbu N."/>
            <person name="Novod N."/>
            <person name="O'Neill B."/>
            <person name="Osman S."/>
            <person name="Markiewicz E."/>
            <person name="Oyono O.L."/>
            <person name="Patti C."/>
            <person name="Phunkhang P."/>
            <person name="Pierre F."/>
            <person name="Priest M."/>
            <person name="Raghuraman S."/>
            <person name="Rege F."/>
            <person name="Reyes R."/>
            <person name="Rise C."/>
            <person name="Rogov P."/>
            <person name="Ross K."/>
            <person name="Ryan E."/>
            <person name="Settipalli S."/>
            <person name="Shea T."/>
            <person name="Sherpa N."/>
            <person name="Shi L."/>
            <person name="Shih D."/>
            <person name="Sparrow T."/>
            <person name="Spaulding J."/>
            <person name="Stalker J."/>
            <person name="Stange-Thomann N."/>
            <person name="Stavropoulos S."/>
            <person name="Stone C."/>
            <person name="Strader C."/>
            <person name="Tesfaye S."/>
            <person name="Thomson T."/>
            <person name="Thoulutsang Y."/>
            <person name="Thoulutsang D."/>
            <person name="Topham K."/>
            <person name="Topping I."/>
            <person name="Tsamla T."/>
            <person name="Vassiliev H."/>
            <person name="Vo A."/>
            <person name="Wangchuk T."/>
            <person name="Wangdi T."/>
            <person name="Weiand M."/>
            <person name="Wilkinson J."/>
            <person name="Wilson A."/>
            <person name="Yadav S."/>
            <person name="Young G."/>
            <person name="Yu Q."/>
            <person name="Zembek L."/>
            <person name="Zhong D."/>
            <person name="Zimmer A."/>
            <person name="Zwirko Z."/>
            <person name="Jaffe D.B."/>
            <person name="Alvarez P."/>
            <person name="Brockman W."/>
            <person name="Butler J."/>
            <person name="Chin C."/>
            <person name="Gnerre S."/>
            <person name="Grabherr M."/>
            <person name="Kleber M."/>
            <person name="Mauceli E."/>
            <person name="MacCallum I."/>
        </authorList>
    </citation>
    <scope>NUCLEOTIDE SEQUENCE [LARGE SCALE GENOMIC DNA]</scope>
    <source>
        <strain evidence="12">Tucson 15287-2541.00</strain>
    </source>
</reference>
<dbReference type="PRINTS" id="PR00786">
    <property type="entry name" value="NEPRILYSIN"/>
</dbReference>
<dbReference type="eggNOG" id="KOG3624">
    <property type="taxonomic scope" value="Eukaryota"/>
</dbReference>
<dbReference type="Gene3D" id="3.40.390.10">
    <property type="entry name" value="Collagenase (Catalytic Domain)"/>
    <property type="match status" value="2"/>
</dbReference>
<dbReference type="InterPro" id="IPR000718">
    <property type="entry name" value="Peptidase_M13"/>
</dbReference>
<name>B4JRC9_DROGR</name>
<dbReference type="Pfam" id="PF01431">
    <property type="entry name" value="Peptidase_M13"/>
    <property type="match status" value="1"/>
</dbReference>
<evidence type="ECO:0000256" key="8">
    <source>
        <dbReference type="ARBA" id="ARBA00023049"/>
    </source>
</evidence>
<dbReference type="MEROPS" id="M13.A04"/>
<dbReference type="FunCoup" id="B4JRC9">
    <property type="interactions" value="11"/>
</dbReference>
<feature type="domain" description="Peptidase M13 C-terminal" evidence="9">
    <location>
        <begin position="396"/>
        <end position="601"/>
    </location>
</feature>
<dbReference type="GO" id="GO:0016485">
    <property type="term" value="P:protein processing"/>
    <property type="evidence" value="ECO:0007669"/>
    <property type="project" value="TreeGrafter"/>
</dbReference>
<evidence type="ECO:0000313" key="11">
    <source>
        <dbReference type="EMBL" id="EDV94319.1"/>
    </source>
</evidence>
<organism evidence="12">
    <name type="scientific">Drosophila grimshawi</name>
    <name type="common">Hawaiian fruit fly</name>
    <name type="synonym">Idiomyia grimshawi</name>
    <dbReference type="NCBI Taxonomy" id="7222"/>
    <lineage>
        <taxon>Eukaryota</taxon>
        <taxon>Metazoa</taxon>
        <taxon>Ecdysozoa</taxon>
        <taxon>Arthropoda</taxon>
        <taxon>Hexapoda</taxon>
        <taxon>Insecta</taxon>
        <taxon>Pterygota</taxon>
        <taxon>Neoptera</taxon>
        <taxon>Endopterygota</taxon>
        <taxon>Diptera</taxon>
        <taxon>Brachycera</taxon>
        <taxon>Muscomorpha</taxon>
        <taxon>Ephydroidea</taxon>
        <taxon>Drosophilidae</taxon>
        <taxon>Drosophila</taxon>
        <taxon>Hawaiian Drosophila</taxon>
    </lineage>
</organism>
<keyword evidence="4" id="KW-0645">Protease</keyword>
<evidence type="ECO:0000313" key="12">
    <source>
        <dbReference type="Proteomes" id="UP000001070"/>
    </source>
</evidence>
<keyword evidence="7" id="KW-0862">Zinc</keyword>
<accession>B4JRC9</accession>
<gene>
    <name evidence="11" type="primary">Dgri\GH20297</name>
    <name evidence="11" type="ORF">Dgri_GH20297</name>
</gene>
<dbReference type="HOGENOM" id="CLU_006187_4_4_1"/>
<dbReference type="GO" id="GO:0005886">
    <property type="term" value="C:plasma membrane"/>
    <property type="evidence" value="ECO:0007669"/>
    <property type="project" value="UniProtKB-SubCell"/>
</dbReference>
<dbReference type="PANTHER" id="PTHR11733:SF238">
    <property type="entry name" value="FI07649P-RELATED"/>
    <property type="match status" value="1"/>
</dbReference>
<keyword evidence="5" id="KW-0479">Metal-binding</keyword>
<evidence type="ECO:0000256" key="2">
    <source>
        <dbReference type="ARBA" id="ARBA00004401"/>
    </source>
</evidence>
<evidence type="ECO:0000259" key="9">
    <source>
        <dbReference type="Pfam" id="PF01431"/>
    </source>
</evidence>
<comment type="cofactor">
    <cofactor evidence="1">
        <name>Zn(2+)</name>
        <dbReference type="ChEBI" id="CHEBI:29105"/>
    </cofactor>
</comment>
<dbReference type="InParanoid" id="B4JRC9"/>
<keyword evidence="12" id="KW-1185">Reference proteome</keyword>
<dbReference type="InterPro" id="IPR008753">
    <property type="entry name" value="Peptidase_M13_N"/>
</dbReference>
<dbReference type="InterPro" id="IPR024079">
    <property type="entry name" value="MetalloPept_cat_dom_sf"/>
</dbReference>
<dbReference type="GO" id="GO:0004222">
    <property type="term" value="F:metalloendopeptidase activity"/>
    <property type="evidence" value="ECO:0007669"/>
    <property type="project" value="InterPro"/>
</dbReference>
<comment type="similarity">
    <text evidence="3">Belongs to the peptidase M13 family.</text>
</comment>
<dbReference type="InterPro" id="IPR018497">
    <property type="entry name" value="Peptidase_M13_C"/>
</dbReference>
<dbReference type="EMBL" id="CH916373">
    <property type="protein sequence ID" value="EDV94319.1"/>
    <property type="molecule type" value="Genomic_DNA"/>
</dbReference>
<evidence type="ECO:0000256" key="6">
    <source>
        <dbReference type="ARBA" id="ARBA00022801"/>
    </source>
</evidence>
<evidence type="ECO:0000259" key="10">
    <source>
        <dbReference type="Pfam" id="PF05649"/>
    </source>
</evidence>
<dbReference type="CDD" id="cd08662">
    <property type="entry name" value="M13"/>
    <property type="match status" value="1"/>
</dbReference>
<feature type="domain" description="Peptidase M13 N-terminal" evidence="10">
    <location>
        <begin position="50"/>
        <end position="346"/>
    </location>
</feature>
<evidence type="ECO:0000256" key="3">
    <source>
        <dbReference type="ARBA" id="ARBA00007357"/>
    </source>
</evidence>
<dbReference type="PANTHER" id="PTHR11733">
    <property type="entry name" value="ZINC METALLOPROTEASE FAMILY M13 NEPRILYSIN-RELATED"/>
    <property type="match status" value="1"/>
</dbReference>
<comment type="subcellular location">
    <subcellularLocation>
        <location evidence="2">Cell membrane</location>
        <topology evidence="2">Single-pass type II membrane protein</topology>
    </subcellularLocation>
</comment>
<dbReference type="PhylomeDB" id="B4JRC9"/>
<protein>
    <submittedName>
        <fullName evidence="11">GH20297</fullName>
    </submittedName>
</protein>
<dbReference type="Pfam" id="PF05649">
    <property type="entry name" value="Peptidase_M13_N"/>
    <property type="match status" value="1"/>
</dbReference>
<dbReference type="AlphaFoldDB" id="B4JRC9"/>
<evidence type="ECO:0000256" key="7">
    <source>
        <dbReference type="ARBA" id="ARBA00022833"/>
    </source>
</evidence>
<dbReference type="OMA" id="SKEFNCH"/>
<evidence type="ECO:0000256" key="1">
    <source>
        <dbReference type="ARBA" id="ARBA00001947"/>
    </source>
</evidence>
<proteinExistence type="inferred from homology"/>
<evidence type="ECO:0000256" key="4">
    <source>
        <dbReference type="ARBA" id="ARBA00022670"/>
    </source>
</evidence>
<dbReference type="Proteomes" id="UP000001070">
    <property type="component" value="Unassembled WGS sequence"/>
</dbReference>
<keyword evidence="6" id="KW-0378">Hydrolase</keyword>
<dbReference type="GO" id="GO:0046872">
    <property type="term" value="F:metal ion binding"/>
    <property type="evidence" value="ECO:0007669"/>
    <property type="project" value="UniProtKB-KW"/>
</dbReference>
<dbReference type="STRING" id="7222.B4JRC9"/>